<dbReference type="Pfam" id="PF10056">
    <property type="entry name" value="DUF2293"/>
    <property type="match status" value="1"/>
</dbReference>
<accession>A0A2N5XTW1</accession>
<reference evidence="2 3" key="1">
    <citation type="submission" date="2018-01" db="EMBL/GenBank/DDBJ databases">
        <title>The draft genome sequence of Cohaesibacter sp. H1304.</title>
        <authorList>
            <person name="Wang N.-N."/>
            <person name="Du Z.-J."/>
        </authorList>
    </citation>
    <scope>NUCLEOTIDE SEQUENCE [LARGE SCALE GENOMIC DNA]</scope>
    <source>
        <strain evidence="2 3">H1304</strain>
    </source>
</reference>
<dbReference type="AlphaFoldDB" id="A0A2N5XTW1"/>
<organism evidence="2 3">
    <name type="scientific">Cohaesibacter celericrescens</name>
    <dbReference type="NCBI Taxonomy" id="2067669"/>
    <lineage>
        <taxon>Bacteria</taxon>
        <taxon>Pseudomonadati</taxon>
        <taxon>Pseudomonadota</taxon>
        <taxon>Alphaproteobacteria</taxon>
        <taxon>Hyphomicrobiales</taxon>
        <taxon>Cohaesibacteraceae</taxon>
    </lineage>
</organism>
<sequence>MAHQNPERKNQIKHFHRQQIEDALIRHFPHCPQEHSQPILEKVLMRDWDKKTSMTKAVSIVVHNYIRHQMTDYDQIIGKSGITRDEARIIVKHEVQDWFDYWHTGADSCKPEP</sequence>
<keyword evidence="3" id="KW-1185">Reference proteome</keyword>
<proteinExistence type="predicted"/>
<evidence type="ECO:0000313" key="2">
    <source>
        <dbReference type="EMBL" id="PLW77929.1"/>
    </source>
</evidence>
<comment type="caution">
    <text evidence="2">The sequence shown here is derived from an EMBL/GenBank/DDBJ whole genome shotgun (WGS) entry which is preliminary data.</text>
</comment>
<protein>
    <recommendedName>
        <fullName evidence="1">DUF2293 domain-containing protein</fullName>
    </recommendedName>
</protein>
<dbReference type="Proteomes" id="UP000234881">
    <property type="component" value="Unassembled WGS sequence"/>
</dbReference>
<evidence type="ECO:0000313" key="3">
    <source>
        <dbReference type="Proteomes" id="UP000234881"/>
    </source>
</evidence>
<name>A0A2N5XTW1_9HYPH</name>
<dbReference type="OrthoDB" id="1159372at2"/>
<gene>
    <name evidence="2" type="ORF">C0081_07350</name>
</gene>
<feature type="domain" description="DUF2293" evidence="1">
    <location>
        <begin position="24"/>
        <end position="102"/>
    </location>
</feature>
<dbReference type="InterPro" id="IPR018744">
    <property type="entry name" value="DUF2293"/>
</dbReference>
<dbReference type="EMBL" id="PKUQ01000013">
    <property type="protein sequence ID" value="PLW77929.1"/>
    <property type="molecule type" value="Genomic_DNA"/>
</dbReference>
<dbReference type="RefSeq" id="WP_101533169.1">
    <property type="nucleotide sequence ID" value="NZ_PKUQ01000013.1"/>
</dbReference>
<evidence type="ECO:0000259" key="1">
    <source>
        <dbReference type="Pfam" id="PF10056"/>
    </source>
</evidence>